<name>J0WVW4_AURST</name>
<evidence type="ECO:0000313" key="1">
    <source>
        <dbReference type="EMBL" id="EJD37520.1"/>
    </source>
</evidence>
<dbReference type="AlphaFoldDB" id="J0WVW4"/>
<evidence type="ECO:0000313" key="2">
    <source>
        <dbReference type="Proteomes" id="UP000006514"/>
    </source>
</evidence>
<dbReference type="KEGG" id="adl:AURDEDRAFT_154341"/>
<dbReference type="EMBL" id="JH687839">
    <property type="protein sequence ID" value="EJD37520.1"/>
    <property type="molecule type" value="Genomic_DNA"/>
</dbReference>
<protein>
    <submittedName>
        <fullName evidence="1">Uncharacterized protein</fullName>
    </submittedName>
</protein>
<dbReference type="Proteomes" id="UP000006514">
    <property type="component" value="Unassembled WGS sequence"/>
</dbReference>
<dbReference type="OrthoDB" id="10266605at2759"/>
<reference evidence="2" key="1">
    <citation type="journal article" date="2012" name="Science">
        <title>The Paleozoic origin of enzymatic lignin decomposition reconstructed from 31 fungal genomes.</title>
        <authorList>
            <person name="Floudas D."/>
            <person name="Binder M."/>
            <person name="Riley R."/>
            <person name="Barry K."/>
            <person name="Blanchette R.A."/>
            <person name="Henrissat B."/>
            <person name="Martinez A.T."/>
            <person name="Otillar R."/>
            <person name="Spatafora J.W."/>
            <person name="Yadav J.S."/>
            <person name="Aerts A."/>
            <person name="Benoit I."/>
            <person name="Boyd A."/>
            <person name="Carlson A."/>
            <person name="Copeland A."/>
            <person name="Coutinho P.M."/>
            <person name="de Vries R.P."/>
            <person name="Ferreira P."/>
            <person name="Findley K."/>
            <person name="Foster B."/>
            <person name="Gaskell J."/>
            <person name="Glotzer D."/>
            <person name="Gorecki P."/>
            <person name="Heitman J."/>
            <person name="Hesse C."/>
            <person name="Hori C."/>
            <person name="Igarashi K."/>
            <person name="Jurgens J.A."/>
            <person name="Kallen N."/>
            <person name="Kersten P."/>
            <person name="Kohler A."/>
            <person name="Kuees U."/>
            <person name="Kumar T.K.A."/>
            <person name="Kuo A."/>
            <person name="LaButti K."/>
            <person name="Larrondo L.F."/>
            <person name="Lindquist E."/>
            <person name="Ling A."/>
            <person name="Lombard V."/>
            <person name="Lucas S."/>
            <person name="Lundell T."/>
            <person name="Martin R."/>
            <person name="McLaughlin D.J."/>
            <person name="Morgenstern I."/>
            <person name="Morin E."/>
            <person name="Murat C."/>
            <person name="Nagy L.G."/>
            <person name="Nolan M."/>
            <person name="Ohm R.A."/>
            <person name="Patyshakuliyeva A."/>
            <person name="Rokas A."/>
            <person name="Ruiz-Duenas F.J."/>
            <person name="Sabat G."/>
            <person name="Salamov A."/>
            <person name="Samejima M."/>
            <person name="Schmutz J."/>
            <person name="Slot J.C."/>
            <person name="St John F."/>
            <person name="Stenlid J."/>
            <person name="Sun H."/>
            <person name="Sun S."/>
            <person name="Syed K."/>
            <person name="Tsang A."/>
            <person name="Wiebenga A."/>
            <person name="Young D."/>
            <person name="Pisabarro A."/>
            <person name="Eastwood D.C."/>
            <person name="Martin F."/>
            <person name="Cullen D."/>
            <person name="Grigoriev I.V."/>
            <person name="Hibbett D.S."/>
        </authorList>
    </citation>
    <scope>NUCLEOTIDE SEQUENCE [LARGE SCALE GENOMIC DNA]</scope>
    <source>
        <strain evidence="2">TFB10046</strain>
    </source>
</reference>
<sequence>MTFNANSDEVTQERIAQQFGFNTQHGAYAWRVILNSPLDSERCRLLIGSIAQPDPILHQHKSSESSSPFVQADPANLIKREPLHPAIEDFFAQHGAALALACISQLNEARHIAWSPQARPILTLFKECSFSPSFGGFVRTTPEGVKLYNAYARGVLRLIKDAQWVDGLGVEVKLDDDIKYTNFAAFAQLDALGSLLVALPTLLNVISALTEVPPARGHVKAAEQARAQLRNSMEKLAAMDPALLWTPEGEATELGDKVAFVYDTLLKVVETLRM</sequence>
<proteinExistence type="predicted"/>
<accession>J0WVW4</accession>
<keyword evidence="2" id="KW-1185">Reference proteome</keyword>
<dbReference type="InParanoid" id="J0WVW4"/>
<gene>
    <name evidence="1" type="ORF">AURDEDRAFT_154341</name>
</gene>
<dbReference type="eggNOG" id="ENOG502RVUG">
    <property type="taxonomic scope" value="Eukaryota"/>
</dbReference>
<organism evidence="1 2">
    <name type="scientific">Auricularia subglabra (strain TFB-10046 / SS5)</name>
    <name type="common">White-rot fungus</name>
    <name type="synonym">Auricularia delicata (strain TFB10046)</name>
    <dbReference type="NCBI Taxonomy" id="717982"/>
    <lineage>
        <taxon>Eukaryota</taxon>
        <taxon>Fungi</taxon>
        <taxon>Dikarya</taxon>
        <taxon>Basidiomycota</taxon>
        <taxon>Agaricomycotina</taxon>
        <taxon>Agaricomycetes</taxon>
        <taxon>Auriculariales</taxon>
        <taxon>Auriculariaceae</taxon>
        <taxon>Auricularia</taxon>
    </lineage>
</organism>